<proteinExistence type="predicted"/>
<name>A0A1I1R8V1_9LACO</name>
<dbReference type="RefSeq" id="WP_090092103.1">
    <property type="nucleotide sequence ID" value="NZ_CBCRVU010000001.1"/>
</dbReference>
<feature type="signal peptide" evidence="1">
    <location>
        <begin position="1"/>
        <end position="29"/>
    </location>
</feature>
<evidence type="ECO:0000313" key="3">
    <source>
        <dbReference type="Proteomes" id="UP000199599"/>
    </source>
</evidence>
<reference evidence="3" key="1">
    <citation type="submission" date="2016-10" db="EMBL/GenBank/DDBJ databases">
        <authorList>
            <person name="Varghese N."/>
            <person name="Submissions S."/>
        </authorList>
    </citation>
    <scope>NUCLEOTIDE SEQUENCE [LARGE SCALE GENOMIC DNA]</scope>
    <source>
        <strain evidence="3">R-53102</strain>
    </source>
</reference>
<feature type="chain" id="PRO_5038507518" evidence="1">
    <location>
        <begin position="30"/>
        <end position="112"/>
    </location>
</feature>
<gene>
    <name evidence="2" type="ORF">SAMN04487792_0247</name>
</gene>
<organism evidence="2 3">
    <name type="scientific">Lactobacillus bombicola</name>
    <dbReference type="NCBI Taxonomy" id="1505723"/>
    <lineage>
        <taxon>Bacteria</taxon>
        <taxon>Bacillati</taxon>
        <taxon>Bacillota</taxon>
        <taxon>Bacilli</taxon>
        <taxon>Lactobacillales</taxon>
        <taxon>Lactobacillaceae</taxon>
        <taxon>Lactobacillus</taxon>
    </lineage>
</organism>
<dbReference type="AlphaFoldDB" id="A0A1I1R8V1"/>
<dbReference type="Proteomes" id="UP000199599">
    <property type="component" value="Unassembled WGS sequence"/>
</dbReference>
<evidence type="ECO:0000256" key="1">
    <source>
        <dbReference type="SAM" id="SignalP"/>
    </source>
</evidence>
<dbReference type="EMBL" id="FOMN01000001">
    <property type="protein sequence ID" value="SFD30735.1"/>
    <property type="molecule type" value="Genomic_DNA"/>
</dbReference>
<protein>
    <submittedName>
        <fullName evidence="2">Uncharacterized protein</fullName>
    </submittedName>
</protein>
<keyword evidence="1" id="KW-0732">Signal</keyword>
<accession>A0A1I1R8V1</accession>
<dbReference type="STRING" id="1505723.SAMN04487792_0247"/>
<sequence>MEKRKVITLMSSMMLSAVFLTAAKTQTVAADSVESANSEKVTDNTVQASNKGAEAKQAAINTAQASNREVKVKQDIKLKLDKFLMKPLTHYYARWHIQQVQDIFQKKKKNGA</sequence>
<evidence type="ECO:0000313" key="2">
    <source>
        <dbReference type="EMBL" id="SFD30735.1"/>
    </source>
</evidence>